<dbReference type="AlphaFoldDB" id="A0AAV2YKI2"/>
<dbReference type="InterPro" id="IPR000727">
    <property type="entry name" value="T_SNARE_dom"/>
</dbReference>
<protein>
    <recommendedName>
        <fullName evidence="4">t-SNARE coiled-coil homology domain-containing protein</fullName>
    </recommendedName>
</protein>
<name>A0AAV2YKI2_9STRA</name>
<feature type="domain" description="T-SNARE coiled-coil homology" evidence="4">
    <location>
        <begin position="152"/>
        <end position="214"/>
    </location>
</feature>
<dbReference type="Gene3D" id="1.20.5.110">
    <property type="match status" value="1"/>
</dbReference>
<organism evidence="5 6">
    <name type="scientific">Lagenidium giganteum</name>
    <dbReference type="NCBI Taxonomy" id="4803"/>
    <lineage>
        <taxon>Eukaryota</taxon>
        <taxon>Sar</taxon>
        <taxon>Stramenopiles</taxon>
        <taxon>Oomycota</taxon>
        <taxon>Peronosporomycetes</taxon>
        <taxon>Pythiales</taxon>
        <taxon>Pythiaceae</taxon>
    </lineage>
</organism>
<dbReference type="PANTHER" id="PTHR19957">
    <property type="entry name" value="SYNTAXIN"/>
    <property type="match status" value="1"/>
</dbReference>
<dbReference type="Proteomes" id="UP001146120">
    <property type="component" value="Unassembled WGS sequence"/>
</dbReference>
<sequence length="254" mass="28639">MATRYNEATTPRGDDPDKLIAETSRGIASLNQLTRSMQQKMSLFQTPQDSRSNRQQLNELADKGNKHILKLNKRLQLLNKNARSRKTQVTKLAADFRAQVVLFEEACAKLTAAEKSTIAELRRTSGSFQSMNLNNQSESQVLAQAQVVNYDEQDLARREEEMIHINHQLREVHAAFQEVDDLVREQGEVVVEIEGNVNDAKDDVENALENVRQADASAKCCKMTKFKMICYGTLLLIVIIMVITLVATMTGDKK</sequence>
<feature type="transmembrane region" description="Helical" evidence="3">
    <location>
        <begin position="229"/>
        <end position="249"/>
    </location>
</feature>
<dbReference type="GO" id="GO:0000149">
    <property type="term" value="F:SNARE binding"/>
    <property type="evidence" value="ECO:0007669"/>
    <property type="project" value="TreeGrafter"/>
</dbReference>
<keyword evidence="3" id="KW-1133">Transmembrane helix</keyword>
<dbReference type="Pfam" id="PF14523">
    <property type="entry name" value="Syntaxin_2"/>
    <property type="match status" value="1"/>
</dbReference>
<reference evidence="5" key="2">
    <citation type="journal article" date="2023" name="Microbiol Resour">
        <title>Decontamination and Annotation of the Draft Genome Sequence of the Oomycete Lagenidium giganteum ARSEF 373.</title>
        <authorList>
            <person name="Morgan W.R."/>
            <person name="Tartar A."/>
        </authorList>
    </citation>
    <scope>NUCLEOTIDE SEQUENCE</scope>
    <source>
        <strain evidence="5">ARSEF 373</strain>
    </source>
</reference>
<dbReference type="CDD" id="cd15840">
    <property type="entry name" value="SNARE_Qa"/>
    <property type="match status" value="1"/>
</dbReference>
<dbReference type="InterPro" id="IPR006011">
    <property type="entry name" value="Syntaxin_N"/>
</dbReference>
<dbReference type="GO" id="GO:0006906">
    <property type="term" value="P:vesicle fusion"/>
    <property type="evidence" value="ECO:0007669"/>
    <property type="project" value="TreeGrafter"/>
</dbReference>
<comment type="caution">
    <text evidence="5">The sequence shown here is derived from an EMBL/GenBank/DDBJ whole genome shotgun (WGS) entry which is preliminary data.</text>
</comment>
<dbReference type="GO" id="GO:0005484">
    <property type="term" value="F:SNAP receptor activity"/>
    <property type="evidence" value="ECO:0007669"/>
    <property type="project" value="TreeGrafter"/>
</dbReference>
<evidence type="ECO:0000313" key="6">
    <source>
        <dbReference type="Proteomes" id="UP001146120"/>
    </source>
</evidence>
<dbReference type="GO" id="GO:0006886">
    <property type="term" value="P:intracellular protein transport"/>
    <property type="evidence" value="ECO:0007669"/>
    <property type="project" value="TreeGrafter"/>
</dbReference>
<dbReference type="GO" id="GO:0012505">
    <property type="term" value="C:endomembrane system"/>
    <property type="evidence" value="ECO:0007669"/>
    <property type="project" value="TreeGrafter"/>
</dbReference>
<keyword evidence="2" id="KW-0175">Coiled coil</keyword>
<proteinExistence type="inferred from homology"/>
<dbReference type="EMBL" id="DAKRPA010000252">
    <property type="protein sequence ID" value="DAZ94406.1"/>
    <property type="molecule type" value="Genomic_DNA"/>
</dbReference>
<evidence type="ECO:0000313" key="5">
    <source>
        <dbReference type="EMBL" id="DAZ94406.1"/>
    </source>
</evidence>
<dbReference type="SUPFAM" id="SSF47661">
    <property type="entry name" value="t-snare proteins"/>
    <property type="match status" value="1"/>
</dbReference>
<evidence type="ECO:0000259" key="4">
    <source>
        <dbReference type="PROSITE" id="PS50192"/>
    </source>
</evidence>
<dbReference type="Gene3D" id="1.20.58.70">
    <property type="match status" value="1"/>
</dbReference>
<evidence type="ECO:0000256" key="1">
    <source>
        <dbReference type="ARBA" id="ARBA00009063"/>
    </source>
</evidence>
<keyword evidence="3" id="KW-0472">Membrane</keyword>
<evidence type="ECO:0000256" key="2">
    <source>
        <dbReference type="SAM" id="Coils"/>
    </source>
</evidence>
<feature type="coiled-coil region" evidence="2">
    <location>
        <begin position="190"/>
        <end position="217"/>
    </location>
</feature>
<keyword evidence="6" id="KW-1185">Reference proteome</keyword>
<dbReference type="SMART" id="SM00397">
    <property type="entry name" value="t_SNARE"/>
    <property type="match status" value="1"/>
</dbReference>
<keyword evidence="3" id="KW-0812">Transmembrane</keyword>
<dbReference type="GO" id="GO:0048278">
    <property type="term" value="P:vesicle docking"/>
    <property type="evidence" value="ECO:0007669"/>
    <property type="project" value="TreeGrafter"/>
</dbReference>
<gene>
    <name evidence="5" type="ORF">N0F65_003435</name>
</gene>
<evidence type="ECO:0000256" key="3">
    <source>
        <dbReference type="SAM" id="Phobius"/>
    </source>
</evidence>
<dbReference type="PROSITE" id="PS50192">
    <property type="entry name" value="T_SNARE"/>
    <property type="match status" value="1"/>
</dbReference>
<reference evidence="5" key="1">
    <citation type="submission" date="2022-11" db="EMBL/GenBank/DDBJ databases">
        <authorList>
            <person name="Morgan W.R."/>
            <person name="Tartar A."/>
        </authorList>
    </citation>
    <scope>NUCLEOTIDE SEQUENCE</scope>
    <source>
        <strain evidence="5">ARSEF 373</strain>
    </source>
</reference>
<dbReference type="PANTHER" id="PTHR19957:SF38">
    <property type="entry name" value="LD27581P"/>
    <property type="match status" value="1"/>
</dbReference>
<accession>A0AAV2YKI2</accession>
<comment type="similarity">
    <text evidence="1">Belongs to the syntaxin family.</text>
</comment>
<dbReference type="GO" id="GO:0031201">
    <property type="term" value="C:SNARE complex"/>
    <property type="evidence" value="ECO:0007669"/>
    <property type="project" value="TreeGrafter"/>
</dbReference>
<dbReference type="InterPro" id="IPR045242">
    <property type="entry name" value="Syntaxin"/>
</dbReference>
<dbReference type="InterPro" id="IPR010989">
    <property type="entry name" value="SNARE"/>
</dbReference>